<evidence type="ECO:0000313" key="3">
    <source>
        <dbReference type="Proteomes" id="UP001255185"/>
    </source>
</evidence>
<dbReference type="PROSITE" id="PS50995">
    <property type="entry name" value="HTH_MARR_2"/>
    <property type="match status" value="1"/>
</dbReference>
<gene>
    <name evidence="2" type="ORF">J2X31_001815</name>
</gene>
<dbReference type="RefSeq" id="WP_310026110.1">
    <property type="nucleotide sequence ID" value="NZ_JAVDVI010000006.1"/>
</dbReference>
<dbReference type="GO" id="GO:0003677">
    <property type="term" value="F:DNA binding"/>
    <property type="evidence" value="ECO:0007669"/>
    <property type="project" value="UniProtKB-KW"/>
</dbReference>
<dbReference type="PRINTS" id="PR00598">
    <property type="entry name" value="HTHMARR"/>
</dbReference>
<dbReference type="Pfam" id="PF01047">
    <property type="entry name" value="MarR"/>
    <property type="match status" value="1"/>
</dbReference>
<name>A0ABU1TPL1_9FLAO</name>
<organism evidence="2 3">
    <name type="scientific">Flavobacterium arsenatis</name>
    <dbReference type="NCBI Taxonomy" id="1484332"/>
    <lineage>
        <taxon>Bacteria</taxon>
        <taxon>Pseudomonadati</taxon>
        <taxon>Bacteroidota</taxon>
        <taxon>Flavobacteriia</taxon>
        <taxon>Flavobacteriales</taxon>
        <taxon>Flavobacteriaceae</taxon>
        <taxon>Flavobacterium</taxon>
    </lineage>
</organism>
<feature type="domain" description="HTH marR-type" evidence="1">
    <location>
        <begin position="1"/>
        <end position="150"/>
    </location>
</feature>
<keyword evidence="2" id="KW-0238">DNA-binding</keyword>
<keyword evidence="3" id="KW-1185">Reference proteome</keyword>
<protein>
    <submittedName>
        <fullName evidence="2">DNA-binding MarR family transcriptional regulator</fullName>
    </submittedName>
</protein>
<dbReference type="SMART" id="SM00347">
    <property type="entry name" value="HTH_MARR"/>
    <property type="match status" value="1"/>
</dbReference>
<accession>A0ABU1TPL1</accession>
<proteinExistence type="predicted"/>
<evidence type="ECO:0000313" key="2">
    <source>
        <dbReference type="EMBL" id="MDR6967803.1"/>
    </source>
</evidence>
<dbReference type="InterPro" id="IPR036388">
    <property type="entry name" value="WH-like_DNA-bd_sf"/>
</dbReference>
<dbReference type="InterPro" id="IPR039422">
    <property type="entry name" value="MarR/SlyA-like"/>
</dbReference>
<evidence type="ECO:0000259" key="1">
    <source>
        <dbReference type="PROSITE" id="PS50995"/>
    </source>
</evidence>
<dbReference type="Gene3D" id="1.10.10.10">
    <property type="entry name" value="Winged helix-like DNA-binding domain superfamily/Winged helix DNA-binding domain"/>
    <property type="match status" value="1"/>
</dbReference>
<dbReference type="EMBL" id="JAVDVI010000006">
    <property type="protein sequence ID" value="MDR6967803.1"/>
    <property type="molecule type" value="Genomic_DNA"/>
</dbReference>
<comment type="caution">
    <text evidence="2">The sequence shown here is derived from an EMBL/GenBank/DDBJ whole genome shotgun (WGS) entry which is preliminary data.</text>
</comment>
<dbReference type="Proteomes" id="UP001255185">
    <property type="component" value="Unassembled WGS sequence"/>
</dbReference>
<dbReference type="PANTHER" id="PTHR33164:SF99">
    <property type="entry name" value="MARR FAMILY REGULATORY PROTEIN"/>
    <property type="match status" value="1"/>
</dbReference>
<sequence length="151" mass="17431">MTIEDIIKSSSPLPLPKKTVLNIYYTQNVITEKFNEVLKPFDISAEQFNVLRILRGQKGSPANMFLIQERMLAKTSNTTRLVDKLLLKELVTRKVCPANRRKIEVQITEKGLNLLAELDPKVDHHESLFVQNLNTEELETLNNLLEKFRTI</sequence>
<dbReference type="SUPFAM" id="SSF46785">
    <property type="entry name" value="Winged helix' DNA-binding domain"/>
    <property type="match status" value="1"/>
</dbReference>
<dbReference type="InterPro" id="IPR000835">
    <property type="entry name" value="HTH_MarR-typ"/>
</dbReference>
<dbReference type="InterPro" id="IPR036390">
    <property type="entry name" value="WH_DNA-bd_sf"/>
</dbReference>
<dbReference type="PANTHER" id="PTHR33164">
    <property type="entry name" value="TRANSCRIPTIONAL REGULATOR, MARR FAMILY"/>
    <property type="match status" value="1"/>
</dbReference>
<reference evidence="2 3" key="1">
    <citation type="submission" date="2023-07" db="EMBL/GenBank/DDBJ databases">
        <title>Sorghum-associated microbial communities from plants grown in Nebraska, USA.</title>
        <authorList>
            <person name="Schachtman D."/>
        </authorList>
    </citation>
    <scope>NUCLEOTIDE SEQUENCE [LARGE SCALE GENOMIC DNA]</scope>
    <source>
        <strain evidence="2 3">3773</strain>
    </source>
</reference>